<accession>A0A026WHG0</accession>
<keyword evidence="2" id="KW-1185">Reference proteome</keyword>
<dbReference type="Gene3D" id="3.30.420.10">
    <property type="entry name" value="Ribonuclease H-like superfamily/Ribonuclease H"/>
    <property type="match status" value="1"/>
</dbReference>
<dbReference type="InterPro" id="IPR036397">
    <property type="entry name" value="RNaseH_sf"/>
</dbReference>
<dbReference type="PANTHER" id="PTHR47326">
    <property type="entry name" value="TRANSPOSABLE ELEMENT TC3 TRANSPOSASE-LIKE PROTEIN"/>
    <property type="match status" value="1"/>
</dbReference>
<dbReference type="PANTHER" id="PTHR47326:SF1">
    <property type="entry name" value="HTH PSQ-TYPE DOMAIN-CONTAINING PROTEIN"/>
    <property type="match status" value="1"/>
</dbReference>
<dbReference type="STRING" id="2015173.A0A026WHG0"/>
<dbReference type="Proteomes" id="UP000053097">
    <property type="component" value="Unassembled WGS sequence"/>
</dbReference>
<evidence type="ECO:0000313" key="1">
    <source>
        <dbReference type="EMBL" id="EZA55465.1"/>
    </source>
</evidence>
<feature type="non-terminal residue" evidence="1">
    <location>
        <position position="1"/>
    </location>
</feature>
<dbReference type="GO" id="GO:0003676">
    <property type="term" value="F:nucleic acid binding"/>
    <property type="evidence" value="ECO:0007669"/>
    <property type="project" value="InterPro"/>
</dbReference>
<organism evidence="1 2">
    <name type="scientific">Ooceraea biroi</name>
    <name type="common">Clonal raider ant</name>
    <name type="synonym">Cerapachys biroi</name>
    <dbReference type="NCBI Taxonomy" id="2015173"/>
    <lineage>
        <taxon>Eukaryota</taxon>
        <taxon>Metazoa</taxon>
        <taxon>Ecdysozoa</taxon>
        <taxon>Arthropoda</taxon>
        <taxon>Hexapoda</taxon>
        <taxon>Insecta</taxon>
        <taxon>Pterygota</taxon>
        <taxon>Neoptera</taxon>
        <taxon>Endopterygota</taxon>
        <taxon>Hymenoptera</taxon>
        <taxon>Apocrita</taxon>
        <taxon>Aculeata</taxon>
        <taxon>Formicoidea</taxon>
        <taxon>Formicidae</taxon>
        <taxon>Dorylinae</taxon>
        <taxon>Ooceraea</taxon>
    </lineage>
</organism>
<reference evidence="1 2" key="1">
    <citation type="journal article" date="2014" name="Curr. Biol.">
        <title>The genome of the clonal raider ant Cerapachys biroi.</title>
        <authorList>
            <person name="Oxley P.R."/>
            <person name="Ji L."/>
            <person name="Fetter-Pruneda I."/>
            <person name="McKenzie S.K."/>
            <person name="Li C."/>
            <person name="Hu H."/>
            <person name="Zhang G."/>
            <person name="Kronauer D.J."/>
        </authorList>
    </citation>
    <scope>NUCLEOTIDE SEQUENCE [LARGE SCALE GENOMIC DNA]</scope>
</reference>
<dbReference type="AlphaFoldDB" id="A0A026WHG0"/>
<evidence type="ECO:0008006" key="3">
    <source>
        <dbReference type="Google" id="ProtNLM"/>
    </source>
</evidence>
<proteinExistence type="predicted"/>
<protein>
    <recommendedName>
        <fullName evidence="3">Tc1-like transposase DDE domain-containing protein</fullName>
    </recommendedName>
</protein>
<evidence type="ECO:0000313" key="2">
    <source>
        <dbReference type="Proteomes" id="UP000053097"/>
    </source>
</evidence>
<dbReference type="EMBL" id="KK107202">
    <property type="protein sequence ID" value="EZA55465.1"/>
    <property type="molecule type" value="Genomic_DNA"/>
</dbReference>
<sequence length="77" mass="8892">GAIYRQFLENELPVLLANVPLRVRTQLIFQHDGAPVHFCREVRDTLNARYPDRWMGCGGPIIWPARSPDLNVLDFFV</sequence>
<name>A0A026WHG0_OOCBI</name>
<gene>
    <name evidence="1" type="ORF">X777_04746</name>
</gene>